<comment type="caution">
    <text evidence="19">The sequence shown here is derived from an EMBL/GenBank/DDBJ whole genome shotgun (WGS) entry which is preliminary data.</text>
</comment>
<dbReference type="SUPFAM" id="SSF52540">
    <property type="entry name" value="P-loop containing nucleoside triphosphate hydrolases"/>
    <property type="match status" value="1"/>
</dbReference>
<dbReference type="Gene3D" id="3.40.50.2300">
    <property type="match status" value="1"/>
</dbReference>
<evidence type="ECO:0000256" key="4">
    <source>
        <dbReference type="ARBA" id="ARBA00022491"/>
    </source>
</evidence>
<keyword evidence="8" id="KW-0902">Two-component regulatory system</keyword>
<evidence type="ECO:0000256" key="11">
    <source>
        <dbReference type="ARBA" id="ARBA00023159"/>
    </source>
</evidence>
<evidence type="ECO:0000256" key="1">
    <source>
        <dbReference type="ARBA" id="ARBA00004496"/>
    </source>
</evidence>
<evidence type="ECO:0000256" key="6">
    <source>
        <dbReference type="ARBA" id="ARBA00022741"/>
    </source>
</evidence>
<keyword evidence="7" id="KW-0067">ATP-binding</keyword>
<dbReference type="Proteomes" id="UP000604083">
    <property type="component" value="Unassembled WGS sequence"/>
</dbReference>
<protein>
    <recommendedName>
        <fullName evidence="2">DNA-binding transcriptional regulator NtrC</fullName>
    </recommendedName>
    <alternativeName>
        <fullName evidence="14">Nitrogen regulation protein NR(I)</fullName>
    </alternativeName>
    <alternativeName>
        <fullName evidence="15">Nitrogen regulator I</fullName>
    </alternativeName>
</protein>
<sequence length="469" mass="50722">MAESIEMILGKGGEGHEVVICADGALALELATQNGAGAEGRDFDLVLTAFRLPGMGGMELLQKLRAEAPHRPVILMSANANTELAIEATKQGAYDYLVRPFDAKELVEVVSQGLRASRTMGKRIEMGSAGTASGRVVMLGRCAAMRKVYKEIGRFAPTTATVLIQGETGTGKELVARALFQHSERADRPFVAVNCGAIPDNLLESELFGHVRGAFTGAVANRVGRFQQADGGTLFLDEIGDLPMPVQVKLLRVLQEGVFQQLGSTTDIRVDVRVLAATHQSLTRLIGEGQFREDLYYRINTATILLPPLRERGDDVAELLEEFADVAARKYQLPRPDFSPAALEKLLAHSWPGNARELNNVVSQLVVRSRGFSVSPEQVAFALAGLPEEPEKSGEDFALAILAPVRLLLEEARDAGAGKVHEQLVSELEKQLITTALELSGGHLGKVSAWLGISRVTLRKKIGLYEIEA</sequence>
<comment type="caution">
    <text evidence="16">Lacks conserved residue(s) required for the propagation of feature annotation.</text>
</comment>
<dbReference type="SUPFAM" id="SSF52172">
    <property type="entry name" value="CheY-like"/>
    <property type="match status" value="1"/>
</dbReference>
<keyword evidence="20" id="KW-1185">Reference proteome</keyword>
<feature type="domain" description="Response regulatory" evidence="18">
    <location>
        <begin position="1"/>
        <end position="114"/>
    </location>
</feature>
<dbReference type="SMART" id="SM00448">
    <property type="entry name" value="REC"/>
    <property type="match status" value="1"/>
</dbReference>
<comment type="subcellular location">
    <subcellularLocation>
        <location evidence="1">Cytoplasm</location>
    </subcellularLocation>
</comment>
<dbReference type="SUPFAM" id="SSF46689">
    <property type="entry name" value="Homeodomain-like"/>
    <property type="match status" value="1"/>
</dbReference>
<keyword evidence="11" id="KW-0010">Activator</keyword>
<dbReference type="PROSITE" id="PS50110">
    <property type="entry name" value="RESPONSE_REGULATORY"/>
    <property type="match status" value="1"/>
</dbReference>
<dbReference type="PANTHER" id="PTHR32071">
    <property type="entry name" value="TRANSCRIPTIONAL REGULATORY PROTEIN"/>
    <property type="match status" value="1"/>
</dbReference>
<dbReference type="GO" id="GO:0005524">
    <property type="term" value="F:ATP binding"/>
    <property type="evidence" value="ECO:0007669"/>
    <property type="project" value="UniProtKB-KW"/>
</dbReference>
<dbReference type="CDD" id="cd00009">
    <property type="entry name" value="AAA"/>
    <property type="match status" value="1"/>
</dbReference>
<feature type="domain" description="Sigma-54 factor interaction" evidence="17">
    <location>
        <begin position="138"/>
        <end position="367"/>
    </location>
</feature>
<dbReference type="PROSITE" id="PS50045">
    <property type="entry name" value="SIGMA54_INTERACT_4"/>
    <property type="match status" value="1"/>
</dbReference>
<dbReference type="EMBL" id="JAENIO010000005">
    <property type="protein sequence ID" value="MBK1833125.1"/>
    <property type="molecule type" value="Genomic_DNA"/>
</dbReference>
<evidence type="ECO:0000256" key="8">
    <source>
        <dbReference type="ARBA" id="ARBA00023012"/>
    </source>
</evidence>
<dbReference type="CDD" id="cd00156">
    <property type="entry name" value="REC"/>
    <property type="match status" value="1"/>
</dbReference>
<evidence type="ECO:0000256" key="15">
    <source>
        <dbReference type="ARBA" id="ARBA00031910"/>
    </source>
</evidence>
<keyword evidence="4" id="KW-0678">Repressor</keyword>
<evidence type="ECO:0000313" key="20">
    <source>
        <dbReference type="Proteomes" id="UP000604083"/>
    </source>
</evidence>
<evidence type="ECO:0000256" key="14">
    <source>
        <dbReference type="ARBA" id="ARBA00029881"/>
    </source>
</evidence>
<proteinExistence type="predicted"/>
<dbReference type="InterPro" id="IPR025943">
    <property type="entry name" value="Sigma_54_int_dom_ATP-bd_2"/>
</dbReference>
<keyword evidence="13" id="KW-0535">Nitrogen fixation</keyword>
<evidence type="ECO:0000256" key="3">
    <source>
        <dbReference type="ARBA" id="ARBA00022490"/>
    </source>
</evidence>
<evidence type="ECO:0000256" key="5">
    <source>
        <dbReference type="ARBA" id="ARBA00022553"/>
    </source>
</evidence>
<dbReference type="InterPro" id="IPR002078">
    <property type="entry name" value="Sigma_54_int"/>
</dbReference>
<evidence type="ECO:0000256" key="12">
    <source>
        <dbReference type="ARBA" id="ARBA00023163"/>
    </source>
</evidence>
<dbReference type="Gene3D" id="1.10.8.60">
    <property type="match status" value="1"/>
</dbReference>
<dbReference type="GO" id="GO:0000160">
    <property type="term" value="P:phosphorelay signal transduction system"/>
    <property type="evidence" value="ECO:0007669"/>
    <property type="project" value="UniProtKB-KW"/>
</dbReference>
<evidence type="ECO:0000256" key="16">
    <source>
        <dbReference type="PROSITE-ProRule" id="PRU00169"/>
    </source>
</evidence>
<evidence type="ECO:0000256" key="7">
    <source>
        <dbReference type="ARBA" id="ARBA00022840"/>
    </source>
</evidence>
<dbReference type="GO" id="GO:0006355">
    <property type="term" value="P:regulation of DNA-templated transcription"/>
    <property type="evidence" value="ECO:0007669"/>
    <property type="project" value="InterPro"/>
</dbReference>
<dbReference type="Gene3D" id="1.10.10.60">
    <property type="entry name" value="Homeodomain-like"/>
    <property type="match status" value="1"/>
</dbReference>
<dbReference type="GO" id="GO:0005737">
    <property type="term" value="C:cytoplasm"/>
    <property type="evidence" value="ECO:0007669"/>
    <property type="project" value="UniProtKB-SubCell"/>
</dbReference>
<dbReference type="InterPro" id="IPR025662">
    <property type="entry name" value="Sigma_54_int_dom_ATP-bd_1"/>
</dbReference>
<dbReference type="AlphaFoldDB" id="A0A934RLS6"/>
<keyword evidence="12" id="KW-0804">Transcription</keyword>
<keyword evidence="10" id="KW-0238">DNA-binding</keyword>
<evidence type="ECO:0000259" key="17">
    <source>
        <dbReference type="PROSITE" id="PS50045"/>
    </source>
</evidence>
<dbReference type="InterPro" id="IPR027417">
    <property type="entry name" value="P-loop_NTPase"/>
</dbReference>
<accession>A0A934RLS6</accession>
<evidence type="ECO:0000259" key="18">
    <source>
        <dbReference type="PROSITE" id="PS50110"/>
    </source>
</evidence>
<keyword evidence="5" id="KW-0597">Phosphoprotein</keyword>
<dbReference type="InterPro" id="IPR001789">
    <property type="entry name" value="Sig_transdc_resp-reg_receiver"/>
</dbReference>
<evidence type="ECO:0000256" key="13">
    <source>
        <dbReference type="ARBA" id="ARBA00023231"/>
    </source>
</evidence>
<evidence type="ECO:0000256" key="2">
    <source>
        <dbReference type="ARBA" id="ARBA00019059"/>
    </source>
</evidence>
<dbReference type="Gene3D" id="3.40.50.300">
    <property type="entry name" value="P-loop containing nucleotide triphosphate hydrolases"/>
    <property type="match status" value="1"/>
</dbReference>
<dbReference type="PROSITE" id="PS00676">
    <property type="entry name" value="SIGMA54_INTERACT_2"/>
    <property type="match status" value="1"/>
</dbReference>
<reference evidence="19" key="1">
    <citation type="submission" date="2021-01" db="EMBL/GenBank/DDBJ databases">
        <title>Modified the classification status of verrucomicrobia.</title>
        <authorList>
            <person name="Feng X."/>
        </authorList>
    </citation>
    <scope>NUCLEOTIDE SEQUENCE</scope>
    <source>
        <strain evidence="19">KCTC 12986</strain>
    </source>
</reference>
<dbReference type="InterPro" id="IPR003593">
    <property type="entry name" value="AAA+_ATPase"/>
</dbReference>
<dbReference type="InterPro" id="IPR009057">
    <property type="entry name" value="Homeodomain-like_sf"/>
</dbReference>
<dbReference type="Pfam" id="PF02954">
    <property type="entry name" value="HTH_8"/>
    <property type="match status" value="1"/>
</dbReference>
<dbReference type="SMART" id="SM00382">
    <property type="entry name" value="AAA"/>
    <property type="match status" value="1"/>
</dbReference>
<keyword evidence="9" id="KW-0805">Transcription regulation</keyword>
<dbReference type="GO" id="GO:0043565">
    <property type="term" value="F:sequence-specific DNA binding"/>
    <property type="evidence" value="ECO:0007669"/>
    <property type="project" value="InterPro"/>
</dbReference>
<organism evidence="19 20">
    <name type="scientific">Roseibacillus ishigakijimensis</name>
    <dbReference type="NCBI Taxonomy" id="454146"/>
    <lineage>
        <taxon>Bacteria</taxon>
        <taxon>Pseudomonadati</taxon>
        <taxon>Verrucomicrobiota</taxon>
        <taxon>Verrucomicrobiia</taxon>
        <taxon>Verrucomicrobiales</taxon>
        <taxon>Verrucomicrobiaceae</taxon>
        <taxon>Roseibacillus</taxon>
    </lineage>
</organism>
<dbReference type="PANTHER" id="PTHR32071:SF95">
    <property type="entry name" value="DNA-BINDING TRANSCRIPTIONAL REGULATOR NTRC"/>
    <property type="match status" value="1"/>
</dbReference>
<keyword evidence="3" id="KW-0963">Cytoplasm</keyword>
<dbReference type="PROSITE" id="PS00675">
    <property type="entry name" value="SIGMA54_INTERACT_1"/>
    <property type="match status" value="1"/>
</dbReference>
<dbReference type="InterPro" id="IPR058031">
    <property type="entry name" value="AAA_lid_NorR"/>
</dbReference>
<name>A0A934RLS6_9BACT</name>
<keyword evidence="6" id="KW-0547">Nucleotide-binding</keyword>
<dbReference type="FunFam" id="3.40.50.300:FF:000006">
    <property type="entry name" value="DNA-binding transcriptional regulator NtrC"/>
    <property type="match status" value="1"/>
</dbReference>
<evidence type="ECO:0000313" key="19">
    <source>
        <dbReference type="EMBL" id="MBK1833125.1"/>
    </source>
</evidence>
<dbReference type="InterPro" id="IPR002197">
    <property type="entry name" value="HTH_Fis"/>
</dbReference>
<dbReference type="Pfam" id="PF25601">
    <property type="entry name" value="AAA_lid_14"/>
    <property type="match status" value="1"/>
</dbReference>
<evidence type="ECO:0000256" key="10">
    <source>
        <dbReference type="ARBA" id="ARBA00023125"/>
    </source>
</evidence>
<dbReference type="InterPro" id="IPR011006">
    <property type="entry name" value="CheY-like_superfamily"/>
</dbReference>
<dbReference type="Pfam" id="PF00158">
    <property type="entry name" value="Sigma54_activat"/>
    <property type="match status" value="1"/>
</dbReference>
<gene>
    <name evidence="19" type="ORF">JIN78_03545</name>
</gene>
<evidence type="ECO:0000256" key="9">
    <source>
        <dbReference type="ARBA" id="ARBA00023015"/>
    </source>
</evidence>
<dbReference type="Pfam" id="PF00072">
    <property type="entry name" value="Response_reg"/>
    <property type="match status" value="1"/>
</dbReference>